<evidence type="ECO:0000313" key="1">
    <source>
        <dbReference type="EMBL" id="MDC3420020.1"/>
    </source>
</evidence>
<dbReference type="RefSeq" id="WP_259868597.1">
    <property type="nucleotide sequence ID" value="NZ_JAMQJZ010000004.1"/>
</dbReference>
<gene>
    <name evidence="1" type="ORF">NC661_06520</name>
</gene>
<sequence length="94" mass="11054">MKNIDWSKQTLYLEIDKNAQKDDIENFIDMEFSVSVFISDLVVNEDKKNFFGVNLENIKSRLIDEGCISEDINQLIIRVVDVKEVIYMDRYLVS</sequence>
<dbReference type="EMBL" id="JAMQJZ010000004">
    <property type="protein sequence ID" value="MDC3420020.1"/>
    <property type="molecule type" value="Genomic_DNA"/>
</dbReference>
<comment type="caution">
    <text evidence="1">The sequence shown here is derived from an EMBL/GenBank/DDBJ whole genome shotgun (WGS) entry which is preliminary data.</text>
</comment>
<evidence type="ECO:0000313" key="2">
    <source>
        <dbReference type="Proteomes" id="UP001145072"/>
    </source>
</evidence>
<accession>A0A9X3WHW0</accession>
<proteinExistence type="predicted"/>
<reference evidence="1" key="1">
    <citation type="submission" date="2022-06" db="EMBL/GenBank/DDBJ databases">
        <title>Aquibacillus sp. a new bacterium isolated from soil saline samples.</title>
        <authorList>
            <person name="Galisteo C."/>
            <person name="De La Haba R."/>
            <person name="Sanchez-Porro C."/>
            <person name="Ventosa A."/>
        </authorList>
    </citation>
    <scope>NUCLEOTIDE SEQUENCE</scope>
    <source>
        <strain evidence="1">JCM 12387</strain>
    </source>
</reference>
<dbReference type="Proteomes" id="UP001145072">
    <property type="component" value="Unassembled WGS sequence"/>
</dbReference>
<organism evidence="1 2">
    <name type="scientific">Aquibacillus koreensis</name>
    <dbReference type="NCBI Taxonomy" id="279446"/>
    <lineage>
        <taxon>Bacteria</taxon>
        <taxon>Bacillati</taxon>
        <taxon>Bacillota</taxon>
        <taxon>Bacilli</taxon>
        <taxon>Bacillales</taxon>
        <taxon>Bacillaceae</taxon>
        <taxon>Aquibacillus</taxon>
    </lineage>
</organism>
<name>A0A9X3WHW0_9BACI</name>
<keyword evidence="2" id="KW-1185">Reference proteome</keyword>
<dbReference type="AlphaFoldDB" id="A0A9X3WHW0"/>
<protein>
    <submittedName>
        <fullName evidence="1">Uncharacterized protein</fullName>
    </submittedName>
</protein>